<dbReference type="RefSeq" id="WP_189333624.1">
    <property type="nucleotide sequence ID" value="NZ_AP023356.1"/>
</dbReference>
<dbReference type="Gene3D" id="2.40.10.10">
    <property type="entry name" value="Trypsin-like serine proteases"/>
    <property type="match status" value="1"/>
</dbReference>
<dbReference type="InterPro" id="IPR043504">
    <property type="entry name" value="Peptidase_S1_PA_chymotrypsin"/>
</dbReference>
<organism evidence="2 3">
    <name type="scientific">Actinoplanes ianthinogenes</name>
    <dbReference type="NCBI Taxonomy" id="122358"/>
    <lineage>
        <taxon>Bacteria</taxon>
        <taxon>Bacillati</taxon>
        <taxon>Actinomycetota</taxon>
        <taxon>Actinomycetes</taxon>
        <taxon>Micromonosporales</taxon>
        <taxon>Micromonosporaceae</taxon>
        <taxon>Actinoplanes</taxon>
    </lineage>
</organism>
<feature type="domain" description="Effector-associated" evidence="1">
    <location>
        <begin position="3"/>
        <end position="86"/>
    </location>
</feature>
<evidence type="ECO:0000313" key="2">
    <source>
        <dbReference type="EMBL" id="BCJ45818.1"/>
    </source>
</evidence>
<dbReference type="SUPFAM" id="SSF50494">
    <property type="entry name" value="Trypsin-like serine proteases"/>
    <property type="match status" value="1"/>
</dbReference>
<sequence length="346" mass="37720">MIDGRTARLLSESLMDAFPRTADLEEMLYFQLDRQLARIVSTEQPLTTVVFRLIRAADSEGWLDRLVQAARDSRPAHPGLFEVAQSRRPTVDTGGLESILSSRNLDIRPALFREALARLEGQICLLEERTAVGSRPLGTGFLIGPDRALTSYHVVRKLIDRKTGAGDVVLRFDHKHPVDGGPPSEGTAFGLAPDWLVAAAPNAAFEELPGESAELPAAGELDFAVLRIAGSPGEEPIGAHPDPRAGRRGWITTIGDVPRRNDDILVLQHLLGRPMRLAFGKVLDVNANGTRLRHTADTDEGSSGSPCFTLAFELVAIHQAGDPNQDAWRPKTYNRAVPARPVFNTL</sequence>
<keyword evidence="3" id="KW-1185">Reference proteome</keyword>
<evidence type="ECO:0000313" key="3">
    <source>
        <dbReference type="Proteomes" id="UP000676967"/>
    </source>
</evidence>
<reference evidence="2 3" key="1">
    <citation type="submission" date="2020-08" db="EMBL/GenBank/DDBJ databases">
        <title>Whole genome shotgun sequence of Actinoplanes ianthinogenes NBRC 13996.</title>
        <authorList>
            <person name="Komaki H."/>
            <person name="Tamura T."/>
        </authorList>
    </citation>
    <scope>NUCLEOTIDE SEQUENCE [LARGE SCALE GENOMIC DNA]</scope>
    <source>
        <strain evidence="2 3">NBRC 13996</strain>
    </source>
</reference>
<name>A0ABN6CLA8_9ACTN</name>
<evidence type="ECO:0000259" key="1">
    <source>
        <dbReference type="Pfam" id="PF19955"/>
    </source>
</evidence>
<dbReference type="Proteomes" id="UP000676967">
    <property type="component" value="Chromosome"/>
</dbReference>
<gene>
    <name evidence="2" type="ORF">Aiant_64750</name>
</gene>
<dbReference type="InterPro" id="IPR009003">
    <property type="entry name" value="Peptidase_S1_PA"/>
</dbReference>
<dbReference type="InterPro" id="IPR045430">
    <property type="entry name" value="EAD1"/>
</dbReference>
<dbReference type="Pfam" id="PF19955">
    <property type="entry name" value="EAD1"/>
    <property type="match status" value="1"/>
</dbReference>
<proteinExistence type="predicted"/>
<protein>
    <recommendedName>
        <fullName evidence="1">Effector-associated domain-containing protein</fullName>
    </recommendedName>
</protein>
<dbReference type="Pfam" id="PF13365">
    <property type="entry name" value="Trypsin_2"/>
    <property type="match status" value="1"/>
</dbReference>
<dbReference type="EMBL" id="AP023356">
    <property type="protein sequence ID" value="BCJ45818.1"/>
    <property type="molecule type" value="Genomic_DNA"/>
</dbReference>
<accession>A0ABN6CLA8</accession>